<evidence type="ECO:0000313" key="3">
    <source>
        <dbReference type="EMBL" id="SBV92363.1"/>
    </source>
</evidence>
<gene>
    <name evidence="3" type="ORF">KL86APRO_10241</name>
</gene>
<accession>A0A212IYR1</accession>
<dbReference type="SUPFAM" id="SSF82649">
    <property type="entry name" value="SufE/NifU"/>
    <property type="match status" value="1"/>
</dbReference>
<protein>
    <submittedName>
        <fullName evidence="3">Uncharacterized SufE-like protein R01000</fullName>
    </submittedName>
</protein>
<name>A0A212IYR1_9PROT</name>
<dbReference type="Gene3D" id="3.90.1010.10">
    <property type="match status" value="1"/>
</dbReference>
<organism evidence="3">
    <name type="scientific">uncultured Alphaproteobacteria bacterium</name>
    <dbReference type="NCBI Taxonomy" id="91750"/>
    <lineage>
        <taxon>Bacteria</taxon>
        <taxon>Pseudomonadati</taxon>
        <taxon>Pseudomonadota</taxon>
        <taxon>Alphaproteobacteria</taxon>
        <taxon>environmental samples</taxon>
    </lineage>
</organism>
<evidence type="ECO:0000259" key="2">
    <source>
        <dbReference type="Pfam" id="PF02657"/>
    </source>
</evidence>
<dbReference type="PANTHER" id="PTHR43597">
    <property type="entry name" value="SULFUR ACCEPTOR PROTEIN CSDE"/>
    <property type="match status" value="1"/>
</dbReference>
<reference evidence="3" key="1">
    <citation type="submission" date="2016-04" db="EMBL/GenBank/DDBJ databases">
        <authorList>
            <person name="Evans L.H."/>
            <person name="Alamgir A."/>
            <person name="Owens N."/>
            <person name="Weber N.D."/>
            <person name="Virtaneva K."/>
            <person name="Barbian K."/>
            <person name="Babar A."/>
            <person name="Rosenke K."/>
        </authorList>
    </citation>
    <scope>NUCLEOTIDE SEQUENCE</scope>
    <source>
        <strain evidence="3">86</strain>
    </source>
</reference>
<dbReference type="AlphaFoldDB" id="A0A212IYR1"/>
<dbReference type="EMBL" id="FLUO01000001">
    <property type="protein sequence ID" value="SBV92363.1"/>
    <property type="molecule type" value="Genomic_DNA"/>
</dbReference>
<dbReference type="Pfam" id="PF02657">
    <property type="entry name" value="SufE"/>
    <property type="match status" value="1"/>
</dbReference>
<proteinExistence type="inferred from homology"/>
<evidence type="ECO:0000256" key="1">
    <source>
        <dbReference type="ARBA" id="ARBA00010282"/>
    </source>
</evidence>
<comment type="similarity">
    <text evidence="1">Belongs to the SufE family.</text>
</comment>
<sequence length="143" mass="16021">MDVTTHEAELTELRETFGFLDDWEDRYAYIIDLGKGLPPMDEALKTEATKVRGCTSQVWMVGREHADDLGRAHLDIVADSDAHIVRGLIRILLMLYSGRTKAEIREVDAEGFLAGLGLDRHLSPSRRNGLFAMVERIRALAAV</sequence>
<dbReference type="InterPro" id="IPR003808">
    <property type="entry name" value="Fe-S_metab-assoc_dom"/>
</dbReference>
<dbReference type="PANTHER" id="PTHR43597:SF5">
    <property type="entry name" value="SUFE-LIKE PROTEIN 2, CHLOROPLASTIC"/>
    <property type="match status" value="1"/>
</dbReference>
<feature type="domain" description="Fe-S metabolism associated" evidence="2">
    <location>
        <begin position="15"/>
        <end position="139"/>
    </location>
</feature>